<accession>A0A4C1V2M4</accession>
<evidence type="ECO:0000313" key="2">
    <source>
        <dbReference type="Proteomes" id="UP000299102"/>
    </source>
</evidence>
<dbReference type="InterPro" id="IPR031734">
    <property type="entry name" value="MBF2"/>
</dbReference>
<evidence type="ECO:0000313" key="1">
    <source>
        <dbReference type="EMBL" id="GBP32586.1"/>
    </source>
</evidence>
<protein>
    <submittedName>
        <fullName evidence="1">Uncharacterized protein</fullName>
    </submittedName>
</protein>
<dbReference type="Proteomes" id="UP000299102">
    <property type="component" value="Unassembled WGS sequence"/>
</dbReference>
<dbReference type="AlphaFoldDB" id="A0A4C1V2M4"/>
<keyword evidence="2" id="KW-1185">Reference proteome</keyword>
<comment type="caution">
    <text evidence="1">The sequence shown here is derived from an EMBL/GenBank/DDBJ whole genome shotgun (WGS) entry which is preliminary data.</text>
</comment>
<sequence>MKNSFDIHASAAAEKVESNDLFLGSEANSRKIYNEIREASPALWTRTDSIVVDAPGNDVISAISIVDLRDDKTGEATIETGGVGAKSVTIDLKSPSILRGYKFAVSVYATDPYRRYTKGGNAGYAKGEYQGYYQQDYPVKSQY</sequence>
<dbReference type="Pfam" id="PF15868">
    <property type="entry name" value="MBF2"/>
    <property type="match status" value="1"/>
</dbReference>
<proteinExistence type="predicted"/>
<dbReference type="OrthoDB" id="7230779at2759"/>
<dbReference type="EMBL" id="BGZK01000262">
    <property type="protein sequence ID" value="GBP32586.1"/>
    <property type="molecule type" value="Genomic_DNA"/>
</dbReference>
<reference evidence="1 2" key="1">
    <citation type="journal article" date="2019" name="Commun. Biol.">
        <title>The bagworm genome reveals a unique fibroin gene that provides high tensile strength.</title>
        <authorList>
            <person name="Kono N."/>
            <person name="Nakamura H."/>
            <person name="Ohtoshi R."/>
            <person name="Tomita M."/>
            <person name="Numata K."/>
            <person name="Arakawa K."/>
        </authorList>
    </citation>
    <scope>NUCLEOTIDE SEQUENCE [LARGE SCALE GENOMIC DNA]</scope>
</reference>
<gene>
    <name evidence="1" type="ORF">EVAR_25945_1</name>
</gene>
<name>A0A4C1V2M4_EUMVA</name>
<organism evidence="1 2">
    <name type="scientific">Eumeta variegata</name>
    <name type="common">Bagworm moth</name>
    <name type="synonym">Eumeta japonica</name>
    <dbReference type="NCBI Taxonomy" id="151549"/>
    <lineage>
        <taxon>Eukaryota</taxon>
        <taxon>Metazoa</taxon>
        <taxon>Ecdysozoa</taxon>
        <taxon>Arthropoda</taxon>
        <taxon>Hexapoda</taxon>
        <taxon>Insecta</taxon>
        <taxon>Pterygota</taxon>
        <taxon>Neoptera</taxon>
        <taxon>Endopterygota</taxon>
        <taxon>Lepidoptera</taxon>
        <taxon>Glossata</taxon>
        <taxon>Ditrysia</taxon>
        <taxon>Tineoidea</taxon>
        <taxon>Psychidae</taxon>
        <taxon>Oiketicinae</taxon>
        <taxon>Eumeta</taxon>
    </lineage>
</organism>